<dbReference type="EC" id="3.5.4.31" evidence="4"/>
<dbReference type="eggNOG" id="COG0402">
    <property type="taxonomic scope" value="Bacteria"/>
</dbReference>
<comment type="cofactor">
    <cofactor evidence="4">
        <name>Zn(2+)</name>
        <dbReference type="ChEBI" id="CHEBI:29105"/>
    </cofactor>
    <text evidence="4">Binds 1 zinc ion per subunit.</text>
</comment>
<dbReference type="GO" id="GO:0050270">
    <property type="term" value="F:S-adenosylhomocysteine deaminase activity"/>
    <property type="evidence" value="ECO:0007669"/>
    <property type="project" value="UniProtKB-UniRule"/>
</dbReference>
<name>E6TZJ7_EVAC2</name>
<feature type="binding site" evidence="4">
    <location>
        <position position="303"/>
    </location>
    <ligand>
        <name>Zn(2+)</name>
        <dbReference type="ChEBI" id="CHEBI:29105"/>
    </ligand>
</feature>
<dbReference type="CDD" id="cd01298">
    <property type="entry name" value="ATZ_TRZ_like"/>
    <property type="match status" value="1"/>
</dbReference>
<keyword evidence="1 4" id="KW-0479">Metal-binding</keyword>
<evidence type="ECO:0000259" key="5">
    <source>
        <dbReference type="Pfam" id="PF01979"/>
    </source>
</evidence>
<feature type="binding site" evidence="4">
    <location>
        <position position="66"/>
    </location>
    <ligand>
        <name>Zn(2+)</name>
        <dbReference type="ChEBI" id="CHEBI:29105"/>
    </ligand>
</feature>
<dbReference type="Gene3D" id="2.30.40.10">
    <property type="entry name" value="Urease, subunit C, domain 1"/>
    <property type="match status" value="1"/>
</dbReference>
<evidence type="ECO:0000313" key="7">
    <source>
        <dbReference type="Proteomes" id="UP000001401"/>
    </source>
</evidence>
<dbReference type="GO" id="GO:0090614">
    <property type="term" value="F:5'-methylthioadenosine deaminase activity"/>
    <property type="evidence" value="ECO:0007669"/>
    <property type="project" value="UniProtKB-UniRule"/>
</dbReference>
<accession>E6TZJ7</accession>
<dbReference type="HOGENOM" id="CLU_012358_2_0_9"/>
<dbReference type="FunFam" id="3.20.20.140:FF:000014">
    <property type="entry name" value="5-methylthioadenosine/S-adenosylhomocysteine deaminase"/>
    <property type="match status" value="1"/>
</dbReference>
<comment type="catalytic activity">
    <reaction evidence="4">
        <text>S-methyl-5'-thioadenosine + H2O + H(+) = S-methyl-5'-thioinosine + NH4(+)</text>
        <dbReference type="Rhea" id="RHEA:25025"/>
        <dbReference type="ChEBI" id="CHEBI:15377"/>
        <dbReference type="ChEBI" id="CHEBI:15378"/>
        <dbReference type="ChEBI" id="CHEBI:17509"/>
        <dbReference type="ChEBI" id="CHEBI:28938"/>
        <dbReference type="ChEBI" id="CHEBI:48595"/>
        <dbReference type="EC" id="3.5.4.31"/>
    </reaction>
</comment>
<comment type="similarity">
    <text evidence="4">Belongs to the metallo-dependent hydrolases superfamily. MTA/SAH deaminase family.</text>
</comment>
<dbReference type="Pfam" id="PF01979">
    <property type="entry name" value="Amidohydro_1"/>
    <property type="match status" value="1"/>
</dbReference>
<reference evidence="6" key="1">
    <citation type="submission" date="2010-12" db="EMBL/GenBank/DDBJ databases">
        <title>Complete sequence of Bacillus cellulosilyticus DSM 2522.</title>
        <authorList>
            <consortium name="US DOE Joint Genome Institute"/>
            <person name="Lucas S."/>
            <person name="Copeland A."/>
            <person name="Lapidus A."/>
            <person name="Cheng J.-F."/>
            <person name="Bruce D."/>
            <person name="Goodwin L."/>
            <person name="Pitluck S."/>
            <person name="Chertkov O."/>
            <person name="Detter J.C."/>
            <person name="Han C."/>
            <person name="Tapia R."/>
            <person name="Land M."/>
            <person name="Hauser L."/>
            <person name="Jeffries C."/>
            <person name="Kyrpides N."/>
            <person name="Ivanova N."/>
            <person name="Mikhailova N."/>
            <person name="Brumm P."/>
            <person name="Mead D."/>
            <person name="Woyke T."/>
        </authorList>
    </citation>
    <scope>NUCLEOTIDE SEQUENCE [LARGE SCALE GENOMIC DNA]</scope>
    <source>
        <strain evidence="6">DSM 2522</strain>
    </source>
</reference>
<feature type="domain" description="Amidohydrolase-related" evidence="5">
    <location>
        <begin position="58"/>
        <end position="407"/>
    </location>
</feature>
<dbReference type="InterPro" id="IPR006680">
    <property type="entry name" value="Amidohydro-rel"/>
</dbReference>
<feature type="binding site" evidence="4">
    <location>
        <position position="188"/>
    </location>
    <ligand>
        <name>substrate</name>
    </ligand>
</feature>
<feature type="binding site" evidence="4">
    <location>
        <position position="215"/>
    </location>
    <ligand>
        <name>Zn(2+)</name>
        <dbReference type="ChEBI" id="CHEBI:29105"/>
    </ligand>
</feature>
<dbReference type="OrthoDB" id="9807210at2"/>
<comment type="function">
    <text evidence="4">Catalyzes the deamination of 5-methylthioadenosine and S-adenosyl-L-homocysteine into 5-methylthioinosine and S-inosyl-L-homocysteine, respectively. Is also able to deaminate adenosine.</text>
</comment>
<dbReference type="Gene3D" id="3.20.20.140">
    <property type="entry name" value="Metal-dependent hydrolases"/>
    <property type="match status" value="1"/>
</dbReference>
<dbReference type="PANTHER" id="PTHR43794:SF11">
    <property type="entry name" value="AMIDOHYDROLASE-RELATED DOMAIN-CONTAINING PROTEIN"/>
    <property type="match status" value="1"/>
</dbReference>
<dbReference type="KEGG" id="bco:Bcell_1909"/>
<keyword evidence="3 4" id="KW-0862">Zinc</keyword>
<protein>
    <recommendedName>
        <fullName evidence="4">5-methylthioadenosine/S-adenosylhomocysteine deaminase</fullName>
        <shortName evidence="4">MTA/SAH deaminase</shortName>
        <ecNumber evidence="4">3.5.4.28</ecNumber>
        <ecNumber evidence="4">3.5.4.31</ecNumber>
    </recommendedName>
</protein>
<feature type="binding site" evidence="4">
    <location>
        <position position="68"/>
    </location>
    <ligand>
        <name>Zn(2+)</name>
        <dbReference type="ChEBI" id="CHEBI:29105"/>
    </ligand>
</feature>
<feature type="binding site" evidence="4">
    <location>
        <position position="95"/>
    </location>
    <ligand>
        <name>substrate</name>
    </ligand>
</feature>
<keyword evidence="2 4" id="KW-0378">Hydrolase</keyword>
<dbReference type="GO" id="GO:0046872">
    <property type="term" value="F:metal ion binding"/>
    <property type="evidence" value="ECO:0007669"/>
    <property type="project" value="UniProtKB-KW"/>
</dbReference>
<keyword evidence="7" id="KW-1185">Reference proteome</keyword>
<dbReference type="STRING" id="649639.Bcell_1909"/>
<dbReference type="RefSeq" id="WP_013488507.1">
    <property type="nucleotide sequence ID" value="NC_014829.1"/>
</dbReference>
<gene>
    <name evidence="4" type="primary">mtaD</name>
    <name evidence="6" type="ordered locus">Bcell_1909</name>
</gene>
<evidence type="ECO:0000256" key="3">
    <source>
        <dbReference type="ARBA" id="ARBA00022833"/>
    </source>
</evidence>
<dbReference type="InterPro" id="IPR032466">
    <property type="entry name" value="Metal_Hydrolase"/>
</dbReference>
<feature type="binding site" evidence="4">
    <location>
        <position position="148"/>
    </location>
    <ligand>
        <name>substrate</name>
    </ligand>
</feature>
<dbReference type="SUPFAM" id="SSF51556">
    <property type="entry name" value="Metallo-dependent hydrolases"/>
    <property type="match status" value="1"/>
</dbReference>
<dbReference type="InterPro" id="IPR011059">
    <property type="entry name" value="Metal-dep_hydrolase_composite"/>
</dbReference>
<evidence type="ECO:0000256" key="2">
    <source>
        <dbReference type="ARBA" id="ARBA00022801"/>
    </source>
</evidence>
<feature type="binding site" evidence="4">
    <location>
        <position position="303"/>
    </location>
    <ligand>
        <name>substrate</name>
    </ligand>
</feature>
<dbReference type="EMBL" id="CP002394">
    <property type="protein sequence ID" value="ADU30171.1"/>
    <property type="molecule type" value="Genomic_DNA"/>
</dbReference>
<proteinExistence type="inferred from homology"/>
<organism evidence="6 7">
    <name type="scientific">Evansella cellulosilytica (strain ATCC 21833 / DSM 2522 / FERM P-1141 / JCM 9156 / N-4)</name>
    <name type="common">Bacillus cellulosilyticus</name>
    <dbReference type="NCBI Taxonomy" id="649639"/>
    <lineage>
        <taxon>Bacteria</taxon>
        <taxon>Bacillati</taxon>
        <taxon>Bacillota</taxon>
        <taxon>Bacilli</taxon>
        <taxon>Bacillales</taxon>
        <taxon>Bacillaceae</taxon>
        <taxon>Evansella</taxon>
    </lineage>
</organism>
<dbReference type="Proteomes" id="UP000001401">
    <property type="component" value="Chromosome"/>
</dbReference>
<dbReference type="EC" id="3.5.4.28" evidence="4"/>
<evidence type="ECO:0000256" key="1">
    <source>
        <dbReference type="ARBA" id="ARBA00022723"/>
    </source>
</evidence>
<evidence type="ECO:0000256" key="4">
    <source>
        <dbReference type="HAMAP-Rule" id="MF_01281"/>
    </source>
</evidence>
<sequence>MVTVIHSITIITLDENNAIFQGFVIIKGGTFQEVGSGYPSKKILDTADEVINGKGKWMMPGLVNTHGHLGSTYLRGAGDDIPLMNWLENVMWPAERRFTRETVLQAASLAILEMVKSGTTTFLDMYHLHMDNIAELVIESDMRAVLCRGMIGHCSDQEQEEKLLESIQLYHNFHGENDNKLTVALSPHAPYTCPPVFLEKVVDKAVENGMWIHTHVSETKKEVVDHIQKYGKRPVEHLNELGMFNVPCLIAHAVHVNDEELNILKEKGVSISHNPMSNLKLGSGIAPIPKMLDLNLSVSLGTDSTASNNNLDMFEELRIATLIQKGLHEDPTITSSEAYLRMATQYGAKSLQINNVGEIKENFIADFILIEPEVPHLLPWNEDRIISHIVYSMKGSDVTDSFVQGKQIMRNRELLQLDEEKILYEANCYLKS</sequence>
<comment type="catalytic activity">
    <reaction evidence="4">
        <text>S-adenosyl-L-homocysteine + H2O + H(+) = S-inosyl-L-homocysteine + NH4(+)</text>
        <dbReference type="Rhea" id="RHEA:20716"/>
        <dbReference type="ChEBI" id="CHEBI:15377"/>
        <dbReference type="ChEBI" id="CHEBI:15378"/>
        <dbReference type="ChEBI" id="CHEBI:28938"/>
        <dbReference type="ChEBI" id="CHEBI:57856"/>
        <dbReference type="ChEBI" id="CHEBI:57985"/>
        <dbReference type="EC" id="3.5.4.28"/>
    </reaction>
</comment>
<comment type="caution">
    <text evidence="4">Lacks conserved residue(s) required for the propagation of feature annotation.</text>
</comment>
<evidence type="ECO:0000313" key="6">
    <source>
        <dbReference type="EMBL" id="ADU30171.1"/>
    </source>
</evidence>
<dbReference type="SUPFAM" id="SSF51338">
    <property type="entry name" value="Composite domain of metallo-dependent hydrolases"/>
    <property type="match status" value="1"/>
</dbReference>
<dbReference type="HAMAP" id="MF_01281">
    <property type="entry name" value="MTA_SAH_deamin"/>
    <property type="match status" value="1"/>
</dbReference>
<feature type="binding site" evidence="4">
    <location>
        <position position="218"/>
    </location>
    <ligand>
        <name>substrate</name>
    </ligand>
</feature>
<dbReference type="InterPro" id="IPR023512">
    <property type="entry name" value="Deaminase_MtaD/DadD"/>
</dbReference>
<dbReference type="PANTHER" id="PTHR43794">
    <property type="entry name" value="AMINOHYDROLASE SSNA-RELATED"/>
    <property type="match status" value="1"/>
</dbReference>
<dbReference type="AlphaFoldDB" id="E6TZJ7"/>
<dbReference type="InterPro" id="IPR050287">
    <property type="entry name" value="MTA/SAH_deaminase"/>
</dbReference>